<dbReference type="EMBL" id="HACG01031771">
    <property type="protein sequence ID" value="CEK78636.1"/>
    <property type="molecule type" value="Transcribed_RNA"/>
</dbReference>
<accession>A0A0B7AFD8</accession>
<dbReference type="EMBL" id="HACG01031769">
    <property type="protein sequence ID" value="CEK78634.1"/>
    <property type="molecule type" value="Transcribed_RNA"/>
</dbReference>
<reference evidence="2" key="1">
    <citation type="submission" date="2014-12" db="EMBL/GenBank/DDBJ databases">
        <title>Insight into the proteome of Arion vulgaris.</title>
        <authorList>
            <person name="Aradska J."/>
            <person name="Bulat T."/>
            <person name="Smidak R."/>
            <person name="Sarate P."/>
            <person name="Gangsoo J."/>
            <person name="Sialana F."/>
            <person name="Bilban M."/>
            <person name="Lubec G."/>
        </authorList>
    </citation>
    <scope>NUCLEOTIDE SEQUENCE</scope>
    <source>
        <tissue evidence="2">Skin</tissue>
    </source>
</reference>
<organism evidence="2">
    <name type="scientific">Arion vulgaris</name>
    <dbReference type="NCBI Taxonomy" id="1028688"/>
    <lineage>
        <taxon>Eukaryota</taxon>
        <taxon>Metazoa</taxon>
        <taxon>Spiralia</taxon>
        <taxon>Lophotrochozoa</taxon>
        <taxon>Mollusca</taxon>
        <taxon>Gastropoda</taxon>
        <taxon>Heterobranchia</taxon>
        <taxon>Euthyneura</taxon>
        <taxon>Panpulmonata</taxon>
        <taxon>Eupulmonata</taxon>
        <taxon>Stylommatophora</taxon>
        <taxon>Helicina</taxon>
        <taxon>Arionoidea</taxon>
        <taxon>Arionidae</taxon>
        <taxon>Arion</taxon>
    </lineage>
</organism>
<name>A0A0B7AFD8_9EUPU</name>
<protein>
    <submittedName>
        <fullName evidence="2">Uncharacterized protein</fullName>
    </submittedName>
</protein>
<proteinExistence type="predicted"/>
<sequence length="55" mass="6232">MHRYGIVQNHEMWDTHTVKTTTDIDDGMLVVLRAHGSTLYDLLLSPGMLSISEMT</sequence>
<dbReference type="EMBL" id="HACG01031770">
    <property type="protein sequence ID" value="CEK78635.1"/>
    <property type="molecule type" value="Transcribed_RNA"/>
</dbReference>
<evidence type="ECO:0000313" key="2">
    <source>
        <dbReference type="EMBL" id="CEK78635.1"/>
    </source>
</evidence>
<evidence type="ECO:0000313" key="3">
    <source>
        <dbReference type="EMBL" id="CEK78636.1"/>
    </source>
</evidence>
<gene>
    <name evidence="2" type="primary">ORF111207</name>
    <name evidence="1" type="synonym">ORF111206</name>
    <name evidence="3" type="synonym">ORF111210</name>
</gene>
<evidence type="ECO:0000313" key="1">
    <source>
        <dbReference type="EMBL" id="CEK78634.1"/>
    </source>
</evidence>
<dbReference type="AlphaFoldDB" id="A0A0B7AFD8"/>